<dbReference type="STRING" id="312017.Q24DI1"/>
<feature type="compositionally biased region" description="Low complexity" evidence="2">
    <location>
        <begin position="1172"/>
        <end position="1190"/>
    </location>
</feature>
<dbReference type="SMART" id="SM00220">
    <property type="entry name" value="S_TKc"/>
    <property type="match status" value="1"/>
</dbReference>
<dbReference type="HOGENOM" id="CLU_259160_0_0_1"/>
<sequence length="1330" mass="150972">MNMNEIGSDSIICTTENPEQIFSLVEILGQGSYGKVFKALNLQNNKYYAVKVVNTGNGDFDNLKKEISILQDCQSDYIVHYYGSYLYNEQLWIIMEYCDIGSVNDLMKATQRTLSEVQIACILKGVLLGLKYLHNSKKIHRDIKAGNILINKDGACKLADFGVSAQLFNTMGYIESFIGTPYWMSPEVLTQNKYNKKTDIWSLGITAIEMAEGNPPFSNFQAVSAMILIIKKPPQGLSDPTKWSQEFNRFVSRCLTINPDIRPTSEELLLDPFIVNNTTRVNPQHFLMNLVSDNMESIRVFRKNLLEKQKGETQQQGEKKNKQQPAQQQQQEQKKEEKKQVDKRLMTEASHDFQDYIANDSGTVIEYQNYDQFNNEPDQHQQFYKKQNQFINNNNDKQNNFIWENETGTMVEKLENDDGEDEEQKDDNLKQPENSDFMKQFSKKEDGFQNINWAQNKKEDSSFSNKPNSNLQKNNSIGNKSEQREMTSQYNQIEQEDDQVNSSVIIKEDYEIEHIKNQAYSGVAVTDSEKKIQQKNVPDFVLFAQKMEENNNKNFPKKPLNINIQTDNIHIQVPQSSTPQQQKQQTTKQSISEDSDIPSEYKNMNEQQIETMIETLKKELEMELKAIQDAYSQKITRCEKALKLVKSKKNGSFTPTSLPMQLIQIPQNNNFVNQEPISPIKRNINNQLLPQQQQQYLPSPSSTAMKNNLEYLVSSPHLAPSALPQISQSPYIKNLNLVNGGVYDSNNNSQNLLNGTSSNQIQNKLPNKGFNALQSSNNPMYTSTNNLVNQSSNNNPLTHLNPVLNNIYSEMPLPATPKTKEQAQQNNGGLNYALGVQTQPTSSNIYLTSCQKSSNNNSNIAQYTNGQIPVQSQSNQQEDIINNIKRQFQITNSVLGNVESSNQQQQKQAIINNEMQLRKINSNHPINQLKNSKNNQLFESNMLNKQPSKPTSQNSNFSKGIQSSSPMITQGGGLSFEEALNRKNILKQNQVQNSSNNNNSTVYDENAIYAQQMQLQQKQRLQQEQNGSTKAQSYINMSQIPTGTTPNKLSNLDQINILQQKSVQNNNRQIPQTTLYNQAERSQTEQSHNDFIAKKSSKQYQQQMINNTNNTDYSKENAYYRDNYSKQPSSNLYNNSNYNNNTARGSNQTKLSNGQNSQNILSNNGLDGYGHSSSNNNLSTSSTSSTQIQQILSRSQNLQNNISSIPNKISKNNSQETSNSFLSNGQKSKTSNSYVSNNHSNSNSIDEQKQYTQSKNHLVILQKKNNNSNNNVPMTAKDSQSKSSNNLSSLSQQQNQSQYKPSNAPTSGISFKQLLNQQNERKLPSANNFC</sequence>
<dbReference type="InterPro" id="IPR011009">
    <property type="entry name" value="Kinase-like_dom_sf"/>
</dbReference>
<feature type="region of interest" description="Disordered" evidence="2">
    <location>
        <begin position="455"/>
        <end position="496"/>
    </location>
</feature>
<feature type="compositionally biased region" description="Low complexity" evidence="2">
    <location>
        <begin position="1129"/>
        <end position="1141"/>
    </location>
</feature>
<dbReference type="PANTHER" id="PTHR48015:SF16">
    <property type="entry name" value="SERINE_THREONINE-PROTEIN KINASE SULU"/>
    <property type="match status" value="1"/>
</dbReference>
<dbReference type="Proteomes" id="UP000009168">
    <property type="component" value="Unassembled WGS sequence"/>
</dbReference>
<feature type="region of interest" description="Disordered" evidence="2">
    <location>
        <begin position="310"/>
        <end position="343"/>
    </location>
</feature>
<feature type="compositionally biased region" description="Basic and acidic residues" evidence="2">
    <location>
        <begin position="310"/>
        <end position="321"/>
    </location>
</feature>
<dbReference type="GeneID" id="7834177"/>
<dbReference type="InParanoid" id="Q24DI1"/>
<feature type="binding site" evidence="1">
    <location>
        <position position="51"/>
    </location>
    <ligand>
        <name>ATP</name>
        <dbReference type="ChEBI" id="CHEBI:30616"/>
    </ligand>
</feature>
<dbReference type="PROSITE" id="PS50011">
    <property type="entry name" value="PROTEIN_KINASE_DOM"/>
    <property type="match status" value="1"/>
</dbReference>
<dbReference type="Gene3D" id="1.10.510.10">
    <property type="entry name" value="Transferase(Phosphotransferase) domain 1"/>
    <property type="match status" value="1"/>
</dbReference>
<evidence type="ECO:0000259" key="3">
    <source>
        <dbReference type="PROSITE" id="PS50011"/>
    </source>
</evidence>
<keyword evidence="4" id="KW-0808">Transferase</keyword>
<keyword evidence="1" id="KW-0547">Nucleotide-binding</keyword>
<dbReference type="InterPro" id="IPR050285">
    <property type="entry name" value="STE20_Ser/Thr_kinase"/>
</dbReference>
<dbReference type="CDD" id="cd06612">
    <property type="entry name" value="STKc_MST1_2"/>
    <property type="match status" value="1"/>
</dbReference>
<dbReference type="PROSITE" id="PS00107">
    <property type="entry name" value="PROTEIN_KINASE_ATP"/>
    <property type="match status" value="1"/>
</dbReference>
<dbReference type="GO" id="GO:0004672">
    <property type="term" value="F:protein kinase activity"/>
    <property type="evidence" value="ECO:0007669"/>
    <property type="project" value="InterPro"/>
</dbReference>
<evidence type="ECO:0000313" key="4">
    <source>
        <dbReference type="EMBL" id="EAS05867.1"/>
    </source>
</evidence>
<dbReference type="InterPro" id="IPR017441">
    <property type="entry name" value="Protein_kinase_ATP_BS"/>
</dbReference>
<feature type="compositionally biased region" description="Polar residues" evidence="2">
    <location>
        <begin position="462"/>
        <end position="493"/>
    </location>
</feature>
<feature type="compositionally biased region" description="Basic and acidic residues" evidence="2">
    <location>
        <begin position="332"/>
        <end position="343"/>
    </location>
</feature>
<keyword evidence="4" id="KW-0418">Kinase</keyword>
<reference evidence="5" key="1">
    <citation type="journal article" date="2006" name="PLoS Biol.">
        <title>Macronuclear genome sequence of the ciliate Tetrahymena thermophila, a model eukaryote.</title>
        <authorList>
            <person name="Eisen J.A."/>
            <person name="Coyne R.S."/>
            <person name="Wu M."/>
            <person name="Wu D."/>
            <person name="Thiagarajan M."/>
            <person name="Wortman J.R."/>
            <person name="Badger J.H."/>
            <person name="Ren Q."/>
            <person name="Amedeo P."/>
            <person name="Jones K.M."/>
            <person name="Tallon L.J."/>
            <person name="Delcher A.L."/>
            <person name="Salzberg S.L."/>
            <person name="Silva J.C."/>
            <person name="Haas B.J."/>
            <person name="Majoros W.H."/>
            <person name="Farzad M."/>
            <person name="Carlton J.M."/>
            <person name="Smith R.K. Jr."/>
            <person name="Garg J."/>
            <person name="Pearlman R.E."/>
            <person name="Karrer K.M."/>
            <person name="Sun L."/>
            <person name="Manning G."/>
            <person name="Elde N.C."/>
            <person name="Turkewitz A.P."/>
            <person name="Asai D.J."/>
            <person name="Wilkes D.E."/>
            <person name="Wang Y."/>
            <person name="Cai H."/>
            <person name="Collins K."/>
            <person name="Stewart B.A."/>
            <person name="Lee S.R."/>
            <person name="Wilamowska K."/>
            <person name="Weinberg Z."/>
            <person name="Ruzzo W.L."/>
            <person name="Wloga D."/>
            <person name="Gaertig J."/>
            <person name="Frankel J."/>
            <person name="Tsao C.-C."/>
            <person name="Gorovsky M.A."/>
            <person name="Keeling P.J."/>
            <person name="Waller R.F."/>
            <person name="Patron N.J."/>
            <person name="Cherry J.M."/>
            <person name="Stover N.A."/>
            <person name="Krieger C.J."/>
            <person name="del Toro C."/>
            <person name="Ryder H.F."/>
            <person name="Williamson S.C."/>
            <person name="Barbeau R.A."/>
            <person name="Hamilton E.P."/>
            <person name="Orias E."/>
        </authorList>
    </citation>
    <scope>NUCLEOTIDE SEQUENCE [LARGE SCALE GENOMIC DNA]</scope>
    <source>
        <strain evidence="5">SB210</strain>
    </source>
</reference>
<dbReference type="SUPFAM" id="SSF56112">
    <property type="entry name" value="Protein kinase-like (PK-like)"/>
    <property type="match status" value="1"/>
</dbReference>
<dbReference type="eggNOG" id="KOG0574">
    <property type="taxonomic scope" value="Eukaryota"/>
</dbReference>
<proteinExistence type="predicted"/>
<feature type="region of interest" description="Disordered" evidence="2">
    <location>
        <begin position="574"/>
        <end position="599"/>
    </location>
</feature>
<keyword evidence="1" id="KW-0067">ATP-binding</keyword>
<feature type="compositionally biased region" description="Low complexity" evidence="2">
    <location>
        <begin position="1203"/>
        <end position="1214"/>
    </location>
</feature>
<evidence type="ECO:0000256" key="1">
    <source>
        <dbReference type="PROSITE-ProRule" id="PRU10141"/>
    </source>
</evidence>
<dbReference type="GO" id="GO:0043408">
    <property type="term" value="P:regulation of MAPK cascade"/>
    <property type="evidence" value="ECO:0007669"/>
    <property type="project" value="TreeGrafter"/>
</dbReference>
<dbReference type="EMBL" id="GG662319">
    <property type="protein sequence ID" value="EAS05867.1"/>
    <property type="molecule type" value="Genomic_DNA"/>
</dbReference>
<accession>Q24DI1</accession>
<keyword evidence="5" id="KW-1185">Reference proteome</keyword>
<dbReference type="KEGG" id="tet:TTHERM_00971920"/>
<dbReference type="PANTHER" id="PTHR48015">
    <property type="entry name" value="SERINE/THREONINE-PROTEIN KINASE TAO"/>
    <property type="match status" value="1"/>
</dbReference>
<feature type="compositionally biased region" description="Low complexity" evidence="2">
    <location>
        <begin position="1281"/>
        <end position="1298"/>
    </location>
</feature>
<evidence type="ECO:0000256" key="2">
    <source>
        <dbReference type="SAM" id="MobiDB-lite"/>
    </source>
</evidence>
<protein>
    <submittedName>
        <fullName evidence="4">Plant dual-specificity MAP kinase kinase family domain protein</fullName>
    </submittedName>
</protein>
<dbReference type="Pfam" id="PF00069">
    <property type="entry name" value="Pkinase"/>
    <property type="match status" value="1"/>
</dbReference>
<dbReference type="InterPro" id="IPR000719">
    <property type="entry name" value="Prot_kinase_dom"/>
</dbReference>
<feature type="region of interest" description="Disordered" evidence="2">
    <location>
        <begin position="942"/>
        <end position="972"/>
    </location>
</feature>
<feature type="compositionally biased region" description="Polar residues" evidence="2">
    <location>
        <begin position="1215"/>
        <end position="1230"/>
    </location>
</feature>
<feature type="region of interest" description="Disordered" evidence="2">
    <location>
        <begin position="1203"/>
        <end position="1252"/>
    </location>
</feature>
<feature type="compositionally biased region" description="Low complexity" evidence="2">
    <location>
        <begin position="1231"/>
        <end position="1244"/>
    </location>
</feature>
<feature type="compositionally biased region" description="Acidic residues" evidence="2">
    <location>
        <begin position="415"/>
        <end position="425"/>
    </location>
</feature>
<dbReference type="GO" id="GO:0005524">
    <property type="term" value="F:ATP binding"/>
    <property type="evidence" value="ECO:0007669"/>
    <property type="project" value="UniProtKB-UniRule"/>
</dbReference>
<feature type="compositionally biased region" description="Polar residues" evidence="2">
    <location>
        <begin position="1299"/>
        <end position="1308"/>
    </location>
</feature>
<feature type="compositionally biased region" description="Low complexity" evidence="2">
    <location>
        <begin position="574"/>
        <end position="590"/>
    </location>
</feature>
<dbReference type="RefSeq" id="XP_001026112.1">
    <property type="nucleotide sequence ID" value="XM_001026112.1"/>
</dbReference>
<feature type="region of interest" description="Disordered" evidence="2">
    <location>
        <begin position="415"/>
        <end position="434"/>
    </location>
</feature>
<dbReference type="FunFam" id="1.10.510.10:FF:001091">
    <property type="entry name" value="STE family protein kinase"/>
    <property type="match status" value="1"/>
</dbReference>
<name>Q24DI1_TETTS</name>
<feature type="compositionally biased region" description="Polar residues" evidence="2">
    <location>
        <begin position="1142"/>
        <end position="1165"/>
    </location>
</feature>
<dbReference type="GO" id="GO:0035556">
    <property type="term" value="P:intracellular signal transduction"/>
    <property type="evidence" value="ECO:0007669"/>
    <property type="project" value="TreeGrafter"/>
</dbReference>
<evidence type="ECO:0000313" key="5">
    <source>
        <dbReference type="Proteomes" id="UP000009168"/>
    </source>
</evidence>
<gene>
    <name evidence="4" type="ORF">TTHERM_00971920</name>
</gene>
<organism evidence="4 5">
    <name type="scientific">Tetrahymena thermophila (strain SB210)</name>
    <dbReference type="NCBI Taxonomy" id="312017"/>
    <lineage>
        <taxon>Eukaryota</taxon>
        <taxon>Sar</taxon>
        <taxon>Alveolata</taxon>
        <taxon>Ciliophora</taxon>
        <taxon>Intramacronucleata</taxon>
        <taxon>Oligohymenophorea</taxon>
        <taxon>Hymenostomatida</taxon>
        <taxon>Tetrahymenina</taxon>
        <taxon>Tetrahymenidae</taxon>
        <taxon>Tetrahymena</taxon>
    </lineage>
</organism>
<feature type="region of interest" description="Disordered" evidence="2">
    <location>
        <begin position="1123"/>
        <end position="1190"/>
    </location>
</feature>
<dbReference type="OrthoDB" id="8693905at2759"/>
<feature type="region of interest" description="Disordered" evidence="2">
    <location>
        <begin position="1264"/>
        <end position="1308"/>
    </location>
</feature>
<feature type="compositionally biased region" description="Polar residues" evidence="2">
    <location>
        <begin position="942"/>
        <end position="968"/>
    </location>
</feature>
<feature type="domain" description="Protein kinase" evidence="3">
    <location>
        <begin position="22"/>
        <end position="274"/>
    </location>
</feature>